<evidence type="ECO:0000313" key="13">
    <source>
        <dbReference type="EMBL" id="NDR90305.1"/>
    </source>
</evidence>
<dbReference type="EMBL" id="OY757135">
    <property type="protein sequence ID" value="CAK1261666.1"/>
    <property type="molecule type" value="Genomic_DNA"/>
</dbReference>
<reference evidence="16 25" key="6">
    <citation type="submission" date="2018-04" db="EMBL/GenBank/DDBJ databases">
        <title>Draft Genomic Sequencing Of Potential Extraintestinal Pathogenic Escherichia coli B8S56 Isolated from Retail Chicken Skin.</title>
        <authorList>
            <person name="Xu A."/>
            <person name="Tilman S."/>
            <person name="Wisser-Parker K."/>
            <person name="Scullen O.J."/>
            <person name="Sommers C."/>
        </authorList>
    </citation>
    <scope>NUCLEOTIDE SEQUENCE [LARGE SCALE GENOMIC DNA]</scope>
    <source>
        <strain evidence="16 25">B8S56</strain>
        <plasmid evidence="16">unnamed3</plasmid>
    </source>
</reference>
<reference evidence="2" key="20">
    <citation type="submission" date="2023-10" db="EMBL/GenBank/DDBJ databases">
        <authorList>
            <person name="Leclercq S."/>
        </authorList>
    </citation>
    <scope>NUCLEOTIDE SEQUENCE</scope>
    <source>
        <strain evidence="5">F1253</strain>
        <strain evidence="4">F801</strain>
        <strain evidence="2">F848</strain>
        <strain evidence="3">S159</strain>
        <plasmid evidence="5">pF1253-2</plasmid>
        <plasmid evidence="4">pF801-2</plasmid>
        <plasmid evidence="3">pS159-2</plasmid>
    </source>
</reference>
<evidence type="ECO:0000313" key="39">
    <source>
        <dbReference type="Proteomes" id="UP001295988"/>
    </source>
</evidence>
<dbReference type="Proteomes" id="UP000321461">
    <property type="component" value="Unassembled WGS sequence"/>
</dbReference>
<evidence type="ECO:0000313" key="1">
    <source>
        <dbReference type="EMBL" id="AYM25269.1"/>
    </source>
</evidence>
<dbReference type="Proteomes" id="UP000245761">
    <property type="component" value="Unassembled WGS sequence"/>
</dbReference>
<evidence type="ECO:0000313" key="14">
    <source>
        <dbReference type="EMBL" id="OJN35263.1"/>
    </source>
</evidence>
<evidence type="ECO:0000313" key="38">
    <source>
        <dbReference type="Proteomes" id="UP001295876"/>
    </source>
</evidence>
<dbReference type="EMBL" id="UGCP01000006">
    <property type="protein sequence ID" value="STL40420.1"/>
    <property type="molecule type" value="Genomic_DNA"/>
</dbReference>
<evidence type="ECO:0000313" key="9">
    <source>
        <dbReference type="EMBL" id="HAH7771385.1"/>
    </source>
</evidence>
<dbReference type="Proteomes" id="UP000270045">
    <property type="component" value="Plasmid pCHL5009T-88k"/>
</dbReference>
<reference evidence="17 31" key="17">
    <citation type="submission" date="2019-08" db="EMBL/GenBank/DDBJ databases">
        <authorList>
            <person name="Chen F.-J."/>
            <person name="Wu H.-C."/>
            <person name="Liao Y.-C."/>
            <person name="Kuo S.-C."/>
        </authorList>
    </citation>
    <scope>NUCLEOTIDE SEQUENCE [LARGE SCALE GENOMIC DNA]</scope>
    <source>
        <strain evidence="17 31">NCYU-26-73</strain>
        <plasmid evidence="17">pNCYU-26-73-2</plasmid>
        <plasmid evidence="31">pncyu-26-73-2</plasmid>
    </source>
</reference>
<dbReference type="Proteomes" id="UP000271008">
    <property type="component" value="Unassembled WGS sequence"/>
</dbReference>
<reference evidence="20 32" key="16">
    <citation type="submission" date="2019-08" db="EMBL/GenBank/DDBJ databases">
        <title>Whole genome analysis of cultivated E. coli strains isolated from CD patients and healthy donors.</title>
        <authorList>
            <person name="Siniagina M.N."/>
            <person name="Markelova M.I."/>
            <person name="Laikov A.V."/>
            <person name="Boulygina E.A."/>
            <person name="Khusnutdinova D.R."/>
            <person name="Kharchenko A."/>
            <person name="Grigoryeva T.V."/>
        </authorList>
    </citation>
    <scope>NUCLEOTIDE SEQUENCE [LARGE SCALE GENOMIC DNA]</scope>
    <source>
        <strain evidence="20 32">3_77_5</strain>
    </source>
</reference>
<evidence type="ECO:0000313" key="4">
    <source>
        <dbReference type="EMBL" id="CAK1261666.1"/>
    </source>
</evidence>
<evidence type="ECO:0000313" key="11">
    <source>
        <dbReference type="EMBL" id="MIB62515.1"/>
    </source>
</evidence>
<geneLocation type="plasmid" evidence="5 37">
    <name>pF1253-2</name>
</geneLocation>
<evidence type="ECO:0000313" key="8">
    <source>
        <dbReference type="EMBL" id="GCO40408.1"/>
    </source>
</evidence>
<dbReference type="EMBL" id="RTJF01000021">
    <property type="protein sequence ID" value="MJL94603.1"/>
    <property type="molecule type" value="Genomic_DNA"/>
</dbReference>
<evidence type="ECO:0000313" key="36">
    <source>
        <dbReference type="Proteomes" id="UP000543252"/>
    </source>
</evidence>
<dbReference type="EMBL" id="CP032939">
    <property type="protein sequence ID" value="AYM25269.1"/>
    <property type="molecule type" value="Genomic_DNA"/>
</dbReference>
<evidence type="ECO:0000313" key="34">
    <source>
        <dbReference type="Proteomes" id="UP000471490"/>
    </source>
</evidence>
<evidence type="ECO:0000313" key="30">
    <source>
        <dbReference type="Proteomes" id="UP000300926"/>
    </source>
</evidence>
<dbReference type="EMBL" id="ROAL01000020">
    <property type="protein sequence ID" value="MIB62515.1"/>
    <property type="molecule type" value="Genomic_DNA"/>
</dbReference>
<evidence type="ECO:0000313" key="37">
    <source>
        <dbReference type="Proteomes" id="UP001295856"/>
    </source>
</evidence>
<reference evidence="15 22" key="2">
    <citation type="journal article" date="2015" name="Genome Announc.">
        <title>Draft Genome Sequences of Human-Pathogenic Escherichia coli O26:H11 Strains Carrying the stx2 Gene Only and Circulating in France.</title>
        <authorList>
            <person name="Delannoy S."/>
            <person name="Mariani-Kurkdjian P."/>
            <person name="Bonacorsi S."/>
            <person name="Liguori S."/>
            <person name="Ison S.A."/>
            <person name="Fach P."/>
        </authorList>
    </citation>
    <scope>NUCLEOTIDE SEQUENCE [LARGE SCALE GENOMIC DNA]</scope>
    <source>
        <strain evidence="15 22">34870</strain>
    </source>
</reference>
<geneLocation type="plasmid" evidence="17">
    <name>pNCYU-26-73-2</name>
</geneLocation>
<dbReference type="EMBL" id="LDYI01000149">
    <property type="protein sequence ID" value="KPO06116.1"/>
    <property type="molecule type" value="Genomic_DNA"/>
</dbReference>
<dbReference type="EMBL" id="VSBS01000043">
    <property type="protein sequence ID" value="TXT03313.1"/>
    <property type="molecule type" value="Genomic_DNA"/>
</dbReference>
<dbReference type="EMBL" id="BFIH01000072">
    <property type="protein sequence ID" value="GCO40408.1"/>
    <property type="molecule type" value="Genomic_DNA"/>
</dbReference>
<evidence type="ECO:0000313" key="10">
    <source>
        <dbReference type="EMBL" id="KPO06116.1"/>
    </source>
</evidence>
<name>A0A037YHW7_ECOLX</name>
<evidence type="ECO:0000313" key="27">
    <source>
        <dbReference type="Proteomes" id="UP000270045"/>
    </source>
</evidence>
<dbReference type="Proteomes" id="UP001295988">
    <property type="component" value="Plasmid pS159-2"/>
</dbReference>
<evidence type="ECO:0000313" key="29">
    <source>
        <dbReference type="Proteomes" id="UP000271175"/>
    </source>
</evidence>
<dbReference type="Proteomes" id="UP000254079">
    <property type="component" value="Unassembled WGS sequence"/>
</dbReference>
<evidence type="ECO:0000313" key="3">
    <source>
        <dbReference type="EMBL" id="CAK1259194.1"/>
    </source>
</evidence>
<evidence type="ECO:0000313" key="2">
    <source>
        <dbReference type="EMBL" id="CAK1217967.1"/>
    </source>
</evidence>
<dbReference type="EMBL" id="CP042617">
    <property type="protein sequence ID" value="QED76297.1"/>
    <property type="molecule type" value="Genomic_DNA"/>
</dbReference>
<evidence type="ECO:0000313" key="32">
    <source>
        <dbReference type="Proteomes" id="UP000321461"/>
    </source>
</evidence>
<evidence type="ECO:0000313" key="15">
    <source>
        <dbReference type="EMBL" id="PBN66986.1"/>
    </source>
</evidence>
<dbReference type="EMBL" id="VLTB01000049">
    <property type="protein sequence ID" value="NDR90305.1"/>
    <property type="molecule type" value="Genomic_DNA"/>
</dbReference>
<dbReference type="Proteomes" id="UP001295856">
    <property type="component" value="Plasmid pF1253-2"/>
</dbReference>
<proteinExistence type="predicted"/>
<geneLocation type="plasmid" evidence="1">
    <name>pCHL5009T-88k</name>
</geneLocation>
<dbReference type="AlphaFoldDB" id="A0A037YHW7"/>
<dbReference type="EMBL" id="MOHC01000041">
    <property type="protein sequence ID" value="OJN35263.1"/>
    <property type="molecule type" value="Genomic_DNA"/>
</dbReference>
<geneLocation type="plasmid" evidence="4 38">
    <name>pF801-2</name>
</geneLocation>
<dbReference type="Proteomes" id="UP001295876">
    <property type="component" value="Plasmid pF801-2"/>
</dbReference>
<dbReference type="Proteomes" id="UP000471490">
    <property type="component" value="Unassembled WGS sequence"/>
</dbReference>
<evidence type="ECO:0000313" key="23">
    <source>
        <dbReference type="Proteomes" id="UP000050556"/>
    </source>
</evidence>
<reference evidence="21 33" key="13">
    <citation type="submission" date="2019-06" db="EMBL/GenBank/DDBJ databases">
        <title>The presence and diversity of blaCTX-M among Escherichia coli from urban wastewater and feedlot cattle, in Alberta, Canada.</title>
        <authorList>
            <person name="Cormier A.C."/>
            <person name="Chalmer G."/>
            <person name="Cook S.R."/>
            <person name="Zaheer R."/>
            <person name="Hannon S.J."/>
            <person name="Booker C.W."/>
            <person name="Read R."/>
            <person name="Gow S.P."/>
            <person name="Mcallister T.A."/>
            <person name="Boerlin P."/>
        </authorList>
    </citation>
    <scope>NUCLEOTIDE SEQUENCE [LARGE SCALE GENOMIC DNA]</scope>
    <source>
        <strain evidence="21 33">347</strain>
    </source>
</reference>
<reference evidence="7 35" key="12">
    <citation type="submission" date="2019-05" db="EMBL/GenBank/DDBJ databases">
        <authorList>
            <consortium name="NARMS: The National Antimicrobial Resistance Monitoring System"/>
        </authorList>
    </citation>
    <scope>NUCLEOTIDE SEQUENCE [LARGE SCALE GENOMIC DNA]</scope>
    <source>
        <strain evidence="11 29">CVM N17EC0276</strain>
        <strain evidence="7 35">CVM N18EC122</strain>
    </source>
</reference>
<evidence type="ECO:0000313" key="6">
    <source>
        <dbReference type="EMBL" id="EFB3617883.1"/>
    </source>
</evidence>
<dbReference type="EMBL" id="DABCJL010000017">
    <property type="protein sequence ID" value="HAH7771385.1"/>
    <property type="molecule type" value="Genomic_DNA"/>
</dbReference>
<dbReference type="Proteomes" id="UP000543252">
    <property type="component" value="Unassembled WGS sequence"/>
</dbReference>
<dbReference type="Proteomes" id="UP000050556">
    <property type="component" value="Unassembled WGS sequence"/>
</dbReference>
<reference evidence="9" key="19">
    <citation type="submission" date="2020-01" db="EMBL/GenBank/DDBJ databases">
        <authorList>
            <consortium name="NCBI Pathogen Detection Project"/>
        </authorList>
    </citation>
    <scope>NUCLEOTIDE SEQUENCE</scope>
    <source>
        <strain evidence="9">C0382</strain>
    </source>
</reference>
<reference evidence="10 23" key="1">
    <citation type="journal article" date="2015" name="Front. Microbiol.">
        <title>Genetic determinants of heat resistance in Escherichia coli.</title>
        <authorList>
            <person name="Mercer R.G."/>
            <person name="Zheng J."/>
            <person name="Garcia-Hernandez R."/>
            <person name="Ruan L."/>
            <person name="Ganzle M.G."/>
            <person name="McMullen L.M."/>
        </authorList>
    </citation>
    <scope>NUCLEOTIDE SEQUENCE [LARGE SCALE GENOMIC DNA]</scope>
    <source>
        <strain evidence="10 23">AW1.3</strain>
    </source>
</reference>
<dbReference type="Proteomes" id="UP001190091">
    <property type="component" value="Unassembled WGS sequence"/>
</dbReference>
<evidence type="ECO:0000313" key="28">
    <source>
        <dbReference type="Proteomes" id="UP000271008"/>
    </source>
</evidence>
<dbReference type="EMBL" id="OY757102">
    <property type="protein sequence ID" value="CAK1259194.1"/>
    <property type="molecule type" value="Genomic_DNA"/>
</dbReference>
<accession>A0A037YHW7</accession>
<evidence type="ECO:0000313" key="18">
    <source>
        <dbReference type="EMBL" id="RRD73942.1"/>
    </source>
</evidence>
<evidence type="ECO:0000313" key="21">
    <source>
        <dbReference type="EMBL" id="TZE44579.1"/>
    </source>
</evidence>
<dbReference type="PATRIC" id="fig|562.10474.peg.4752"/>
<evidence type="ECO:0000313" key="33">
    <source>
        <dbReference type="Proteomes" id="UP000324120"/>
    </source>
</evidence>
<dbReference type="Proteomes" id="UP000271175">
    <property type="component" value="Unassembled WGS sequence"/>
</dbReference>
<reference evidence="12" key="8">
    <citation type="submission" date="2018-06" db="EMBL/GenBank/DDBJ databases">
        <authorList>
            <person name="Ashton P.M."/>
            <person name="Dallman T."/>
            <person name="Nair S."/>
            <person name="De Pinna E."/>
            <person name="Peters T."/>
            <person name="Grant K."/>
        </authorList>
    </citation>
    <scope>NUCLEOTIDE SEQUENCE [LARGE SCALE GENOMIC DNA]</scope>
    <source>
        <strain evidence="12">462023</strain>
    </source>
</reference>
<evidence type="ECO:0000313" key="35">
    <source>
        <dbReference type="Proteomes" id="UP000532204"/>
    </source>
</evidence>
<dbReference type="EMBL" id="QEMT01000016">
    <property type="protein sequence ID" value="PWH61085.1"/>
    <property type="molecule type" value="Genomic_DNA"/>
</dbReference>
<reference evidence="13 34" key="18">
    <citation type="journal article" date="2020" name="Int. J. Nanomedicine">
        <title>Consequences Of Long-Term Bacteria's Exposure To Silver Nanoformulations With Different PhysicoChemical Properties.</title>
        <authorList>
            <person name="Kedziora A."/>
            <person name="Wernecki M."/>
            <person name="Korzekwa K."/>
            <person name="Speruda M."/>
            <person name="Gerasymchuk Y."/>
            <person name="Lukowiak A."/>
            <person name="Bugla-Ploskonska G."/>
        </authorList>
    </citation>
    <scope>NUCLEOTIDE SEQUENCE [LARGE SCALE GENOMIC DNA]</scope>
    <source>
        <strain evidence="13 34">ATCC 11230</strain>
    </source>
</reference>
<dbReference type="Proteomes" id="UP000885382">
    <property type="component" value="Unassembled WGS sequence"/>
</dbReference>
<dbReference type="Proteomes" id="UP000300926">
    <property type="component" value="Unassembled WGS sequence"/>
</dbReference>
<dbReference type="EMBL" id="LDXE02000011">
    <property type="protein sequence ID" value="PBN66986.1"/>
    <property type="molecule type" value="Genomic_DNA"/>
</dbReference>
<geneLocation type="plasmid" evidence="3 39">
    <name>pS159-2</name>
</geneLocation>
<reference evidence="19 26" key="9">
    <citation type="submission" date="2018-06" db="EMBL/GenBank/DDBJ databases">
        <authorList>
            <consortium name="Pathogen Informatics"/>
            <person name="Doyle S."/>
        </authorList>
    </citation>
    <scope>NUCLEOTIDE SEQUENCE [LARGE SCALE GENOMIC DNA]</scope>
    <source>
        <strain evidence="19 26">NCTC8622</strain>
    </source>
</reference>
<dbReference type="EMBL" id="VHKY01000023">
    <property type="protein sequence ID" value="TZE44579.1"/>
    <property type="molecule type" value="Genomic_DNA"/>
</dbReference>
<protein>
    <submittedName>
        <fullName evidence="21">Uncharacterized protein</fullName>
    </submittedName>
</protein>
<geneLocation type="plasmid" evidence="27">
    <name>pchl5009t-88k</name>
</geneLocation>
<accession>A0A2A2XEV4</accession>
<dbReference type="EMBL" id="AASEBA010000029">
    <property type="protein sequence ID" value="EFC9750737.1"/>
    <property type="molecule type" value="Genomic_DNA"/>
</dbReference>
<dbReference type="Proteomes" id="UP000324120">
    <property type="component" value="Unassembled WGS sequence"/>
</dbReference>
<reference evidence="9" key="5">
    <citation type="journal article" date="2018" name="Genome Biol.">
        <title>SKESA: strategic k-mer extension for scrupulous assemblies.</title>
        <authorList>
            <person name="Souvorov A."/>
            <person name="Agarwala R."/>
            <person name="Lipman D.J."/>
        </authorList>
    </citation>
    <scope>NUCLEOTIDE SEQUENCE [LARGE SCALE GENOMIC DNA]</scope>
    <source>
        <strain evidence="9">C0382</strain>
    </source>
</reference>
<reference evidence="15" key="4">
    <citation type="submission" date="2017-03" db="EMBL/GenBank/DDBJ databases">
        <title>The mobilome is the main driver of stx2-positive O26:H11 Escherichia coli strains evolution.</title>
        <authorList>
            <person name="Delannoy S."/>
            <person name="Mariani-Kurkdjian P."/>
            <person name="Webb H.E."/>
            <person name="Bonacorsi S."/>
            <person name="Fach P."/>
        </authorList>
    </citation>
    <scope>NUCLEOTIDE SEQUENCE</scope>
    <source>
        <strain evidence="15">34870</strain>
    </source>
</reference>
<reference evidence="18 28" key="11">
    <citation type="submission" date="2018-11" db="EMBL/GenBank/DDBJ databases">
        <title>Enterobacteriaceae from Patient.</title>
        <authorList>
            <person name="Shen C."/>
            <person name="Yang Y."/>
            <person name="Tian G."/>
        </authorList>
    </citation>
    <scope>NUCLEOTIDE SEQUENCE [LARGE SCALE GENOMIC DNA]</scope>
    <source>
        <strain evidence="18 28">GBGD28</strain>
    </source>
</reference>
<dbReference type="Proteomes" id="UP000843571">
    <property type="component" value="Unassembled WGS sequence"/>
</dbReference>
<geneLocation type="plasmid" evidence="16">
    <name>unnamed3</name>
</geneLocation>
<reference evidence="6 36" key="14">
    <citation type="submission" date="2019-07" db="EMBL/GenBank/DDBJ databases">
        <authorList>
            <consortium name="GenomeTrakr network: Whole genome sequencing for foodborne pathogen traceback"/>
        </authorList>
    </citation>
    <scope>NUCLEOTIDE SEQUENCE [LARGE SCALE GENOMIC DNA]</scope>
    <source>
        <strain evidence="6 36">PSU-1859</strain>
    </source>
</reference>
<dbReference type="Proteomes" id="UP000036331">
    <property type="component" value="Unassembled WGS sequence"/>
</dbReference>
<sequence length="72" mass="8319">MWPFRRKYHYWLIAFVTPTGGIRHVITRYRNKRLTLARILQAAIGEGLDTNCVVLPPSYLGKMTEAQANTEL</sequence>
<gene>
    <name evidence="15" type="ORF">ABE91_029710</name>
    <name evidence="10" type="ORF">ACU57_23060</name>
    <name evidence="14" type="ORF">BK300_22040</name>
    <name evidence="1" type="ORF">D9C02_25890</name>
    <name evidence="11" type="ORF">D9E49_19340</name>
    <name evidence="16" type="ORF">DD762_11485</name>
    <name evidence="12" type="ORF">DNX30_17885</name>
    <name evidence="7" type="ORF">E6D34_15945</name>
    <name evidence="18" type="ORF">EIA08_18265</name>
    <name evidence="8" type="ORF">ExPECSC038_03908</name>
    <name evidence="5" type="ORF">FGAF1253_47400</name>
    <name evidence="4" type="ORF">FGAF801_49380</name>
    <name evidence="2" type="ORF">FGAF848_53610</name>
    <name evidence="3" type="ORF">FGAS159_46540</name>
    <name evidence="21" type="ORF">FKO60_21255</name>
    <name evidence="13" type="ORF">FPI65_03075</name>
    <name evidence="6" type="ORF">FPS11_23700</name>
    <name evidence="17" type="ORF">FTV93_27230</name>
    <name evidence="20" type="ORF">FWK02_02610</name>
    <name evidence="9" type="ORF">HIE29_004922</name>
    <name evidence="19" type="ORF">NCTC8622_07940</name>
</gene>
<reference evidence="14 24" key="3">
    <citation type="submission" date="2016-10" db="EMBL/GenBank/DDBJ databases">
        <title>Comprehensive resistome analysis reveals the prevalence of NDM and MCR-1 in Chinese poultry production.</title>
        <authorList>
            <person name="Wang Y."/>
            <person name="Zhang R."/>
            <person name="Li J."/>
            <person name="Wu Z."/>
            <person name="Wenjuan Y."/>
            <person name="Schwarz S."/>
            <person name="Tyrrell J."/>
            <person name="Zheng Y."/>
            <person name="Wang S."/>
            <person name="Shen Z."/>
            <person name="Liu Z."/>
            <person name="Lei L."/>
            <person name="Li M."/>
            <person name="Zhang Q."/>
            <person name="Wu C."/>
            <person name="Zhang Q."/>
            <person name="Wu Y."/>
            <person name="Walsh T."/>
            <person name="Shen J."/>
        </authorList>
    </citation>
    <scope>NUCLEOTIDE SEQUENCE [LARGE SCALE GENOMIC DNA]</scope>
    <source>
        <strain evidence="14 24">574</strain>
    </source>
</reference>
<dbReference type="Proteomes" id="UP000184077">
    <property type="component" value="Unassembled WGS sequence"/>
</dbReference>
<evidence type="ECO:0000313" key="12">
    <source>
        <dbReference type="EMBL" id="MJL94603.1"/>
    </source>
</evidence>
<evidence type="ECO:0000313" key="5">
    <source>
        <dbReference type="EMBL" id="CAK1261862.1"/>
    </source>
</evidence>
<evidence type="ECO:0000313" key="19">
    <source>
        <dbReference type="EMBL" id="STL40420.1"/>
    </source>
</evidence>
<evidence type="ECO:0000313" key="22">
    <source>
        <dbReference type="Proteomes" id="UP000036331"/>
    </source>
</evidence>
<evidence type="ECO:0000313" key="26">
    <source>
        <dbReference type="Proteomes" id="UP000254079"/>
    </source>
</evidence>
<reference evidence="1 27" key="10">
    <citation type="submission" date="2018-10" db="EMBL/GenBank/DDBJ databases">
        <title>First identification of the mcr gene in New Zealand.</title>
        <authorList>
            <person name="Creighton J."/>
            <person name="Anderson T."/>
            <person name="Howard J."/>
            <person name="Heffernan H."/>
            <person name="Freeman J."/>
        </authorList>
    </citation>
    <scope>NUCLEOTIDE SEQUENCE [LARGE SCALE GENOMIC DNA]</scope>
    <source>
        <strain evidence="1 27">CHL5009T</strain>
        <plasmid evidence="27">pchl5009t-88k</plasmid>
        <plasmid evidence="1">pCHL5009T-88k</plasmid>
    </source>
</reference>
<reference evidence="8 30" key="7">
    <citation type="submission" date="2018-04" db="EMBL/GenBank/DDBJ databases">
        <title>Large scale genomics of bovine and human commensal E. coli to reveal the emerging process of EHEC.</title>
        <authorList>
            <person name="Arimizu Y."/>
            <person name="Ogura Y."/>
        </authorList>
    </citation>
    <scope>NUCLEOTIDE SEQUENCE [LARGE SCALE GENOMIC DNA]</scope>
    <source>
        <strain evidence="8 30">ECSC038</strain>
    </source>
</reference>
<reference evidence="17 31" key="15">
    <citation type="submission" date="2019-08" db="EMBL/GenBank/DDBJ databases">
        <title>Plasmid- and chromosome-located mcr-3 in mcr-1-positive Escherichia coli from diseased swine, Taiwan.</title>
        <authorList>
            <person name="Hsu C.-Y."/>
            <person name="Huang W.-C."/>
            <person name="Lauderdale T.-L."/>
        </authorList>
    </citation>
    <scope>NUCLEOTIDE SEQUENCE [LARGE SCALE GENOMIC DNA]</scope>
    <source>
        <strain evidence="17 31">NCYU-26-73</strain>
        <plasmid evidence="17">pNCYU-26-73-2</plasmid>
        <plasmid evidence="31">pncyu-26-73-2</plasmid>
    </source>
</reference>
<dbReference type="Proteomes" id="UP000321299">
    <property type="component" value="Plasmid pNCYU-26-73-2"/>
</dbReference>
<keyword evidence="1" id="KW-0614">Plasmid</keyword>
<dbReference type="RefSeq" id="WP_000267620.1">
    <property type="nucleotide sequence ID" value="NZ_JBQQQT010000002.1"/>
</dbReference>
<evidence type="ECO:0000313" key="20">
    <source>
        <dbReference type="EMBL" id="TXT03313.1"/>
    </source>
</evidence>
<dbReference type="EMBL" id="CAUZHL010000010">
    <property type="protein sequence ID" value="CAK1217967.1"/>
    <property type="molecule type" value="Genomic_DNA"/>
</dbReference>
<evidence type="ECO:0000313" key="25">
    <source>
        <dbReference type="Proteomes" id="UP000245761"/>
    </source>
</evidence>
<evidence type="ECO:0000313" key="16">
    <source>
        <dbReference type="EMBL" id="PWH61085.1"/>
    </source>
</evidence>
<dbReference type="EMBL" id="OY757133">
    <property type="protein sequence ID" value="CAK1261862.1"/>
    <property type="molecule type" value="Genomic_DNA"/>
</dbReference>
<geneLocation type="plasmid" evidence="31">
    <name>pncyu-26-73-2</name>
</geneLocation>
<evidence type="ECO:0000313" key="31">
    <source>
        <dbReference type="Proteomes" id="UP000321299"/>
    </source>
</evidence>
<dbReference type="EMBL" id="AASFMQ010000049">
    <property type="protein sequence ID" value="EFB3617883.1"/>
    <property type="molecule type" value="Genomic_DNA"/>
</dbReference>
<dbReference type="EMBL" id="RQTU01000020">
    <property type="protein sequence ID" value="RRD73942.1"/>
    <property type="molecule type" value="Genomic_DNA"/>
</dbReference>
<evidence type="ECO:0000313" key="7">
    <source>
        <dbReference type="EMBL" id="EFC9750737.1"/>
    </source>
</evidence>
<evidence type="ECO:0000313" key="17">
    <source>
        <dbReference type="EMBL" id="QED76297.1"/>
    </source>
</evidence>
<dbReference type="Proteomes" id="UP000532204">
    <property type="component" value="Unassembled WGS sequence"/>
</dbReference>
<organism evidence="21 33">
    <name type="scientific">Escherichia coli</name>
    <dbReference type="NCBI Taxonomy" id="562"/>
    <lineage>
        <taxon>Bacteria</taxon>
        <taxon>Pseudomonadati</taxon>
        <taxon>Pseudomonadota</taxon>
        <taxon>Gammaproteobacteria</taxon>
        <taxon>Enterobacterales</taxon>
        <taxon>Enterobacteriaceae</taxon>
        <taxon>Escherichia</taxon>
    </lineage>
</organism>
<evidence type="ECO:0000313" key="24">
    <source>
        <dbReference type="Proteomes" id="UP000184077"/>
    </source>
</evidence>